<proteinExistence type="predicted"/>
<accession>A0AA42WW01</accession>
<organism evidence="1 2">
    <name type="scientific">Sphingobium yanoikuyae</name>
    <name type="common">Sphingomonas yanoikuyae</name>
    <dbReference type="NCBI Taxonomy" id="13690"/>
    <lineage>
        <taxon>Bacteria</taxon>
        <taxon>Pseudomonadati</taxon>
        <taxon>Pseudomonadota</taxon>
        <taxon>Alphaproteobacteria</taxon>
        <taxon>Sphingomonadales</taxon>
        <taxon>Sphingomonadaceae</taxon>
        <taxon>Sphingobium</taxon>
    </lineage>
</organism>
<reference evidence="1" key="1">
    <citation type="submission" date="2022-09" db="EMBL/GenBank/DDBJ databases">
        <title>Intensive care unit water sources are persistently colonized with multi-drug resistant bacteria and are the site of extensive horizontal gene transfer of antibiotic resistance genes.</title>
        <authorList>
            <person name="Diorio-Toth L."/>
        </authorList>
    </citation>
    <scope>NUCLEOTIDE SEQUENCE</scope>
    <source>
        <strain evidence="1">GD03659</strain>
    </source>
</reference>
<dbReference type="AlphaFoldDB" id="A0AA42WW01"/>
<name>A0AA42WW01_SPHYA</name>
<protein>
    <submittedName>
        <fullName evidence="1">Uncharacterized protein</fullName>
    </submittedName>
</protein>
<dbReference type="RefSeq" id="WP_279729007.1">
    <property type="nucleotide sequence ID" value="NZ_JAOCKX010000010.1"/>
</dbReference>
<dbReference type="Proteomes" id="UP001162318">
    <property type="component" value="Unassembled WGS sequence"/>
</dbReference>
<dbReference type="EMBL" id="JAOCKX010000010">
    <property type="protein sequence ID" value="MDH2131287.1"/>
    <property type="molecule type" value="Genomic_DNA"/>
</dbReference>
<evidence type="ECO:0000313" key="1">
    <source>
        <dbReference type="EMBL" id="MDH2131287.1"/>
    </source>
</evidence>
<sequence length="62" mass="6886">MIITLSDLLSGIRDRKVQLGIVDTPERTEAMRNKGCNRTPQKRAMLARIGARARDDSADCSI</sequence>
<comment type="caution">
    <text evidence="1">The sequence shown here is derived from an EMBL/GenBank/DDBJ whole genome shotgun (WGS) entry which is preliminary data.</text>
</comment>
<gene>
    <name evidence="1" type="ORF">N5J77_09150</name>
</gene>
<evidence type="ECO:0000313" key="2">
    <source>
        <dbReference type="Proteomes" id="UP001162318"/>
    </source>
</evidence>